<dbReference type="RefSeq" id="WP_239677603.1">
    <property type="nucleotide sequence ID" value="NZ_CP070499.1"/>
</dbReference>
<dbReference type="CDD" id="cd07814">
    <property type="entry name" value="SRPBCC_CalC_Aha1-like"/>
    <property type="match status" value="1"/>
</dbReference>
<comment type="similarity">
    <text evidence="1">Belongs to the AHA1 family.</text>
</comment>
<accession>A0A895YMT9</accession>
<evidence type="ECO:0000313" key="3">
    <source>
        <dbReference type="EMBL" id="QSB15420.1"/>
    </source>
</evidence>
<dbReference type="AlphaFoldDB" id="A0A895YMT9"/>
<dbReference type="Gene3D" id="3.30.530.20">
    <property type="match status" value="2"/>
</dbReference>
<dbReference type="Pfam" id="PF08327">
    <property type="entry name" value="AHSA1"/>
    <property type="match status" value="2"/>
</dbReference>
<gene>
    <name evidence="3" type="ORF">JQS43_03405</name>
</gene>
<protein>
    <submittedName>
        <fullName evidence="3">SRPBCC domain-containing protein</fullName>
    </submittedName>
</protein>
<sequence length="284" mass="31066">MTTERLSVRAEIAADPADVYRALTDPAALRAWLTDEVDVSISAGRWRIGGRHVPFGDSGQQQLLAAEPGRELRFAWQLDGIDTVVEIGLTPAGEAGTQLAIGQAPVPDWGFDRASMLDFWVLAAGNLATFVEGRSLARRPDLSRPAGAAAVAELTIAAPVADVFASLTEPDRLNRWIAGGAKVEPRVGGRYDFGWGDEHGPIEIVEYDAPHRLAYSWHDEGWPDTVVRWRLAPTAEGGTQVQIRHEGFVAERPADGYQLGWLNFGLSLKGMHELGSRWRPIQWA</sequence>
<dbReference type="Proteomes" id="UP000662857">
    <property type="component" value="Chromosome"/>
</dbReference>
<dbReference type="SUPFAM" id="SSF55961">
    <property type="entry name" value="Bet v1-like"/>
    <property type="match status" value="2"/>
</dbReference>
<dbReference type="EMBL" id="CP070499">
    <property type="protein sequence ID" value="QSB15420.1"/>
    <property type="molecule type" value="Genomic_DNA"/>
</dbReference>
<proteinExistence type="inferred from homology"/>
<name>A0A895YMT9_9ACTN</name>
<dbReference type="InterPro" id="IPR013538">
    <property type="entry name" value="ASHA1/2-like_C"/>
</dbReference>
<keyword evidence="4" id="KW-1185">Reference proteome</keyword>
<dbReference type="InterPro" id="IPR023393">
    <property type="entry name" value="START-like_dom_sf"/>
</dbReference>
<feature type="domain" description="Activator of Hsp90 ATPase homologue 1/2-like C-terminal" evidence="2">
    <location>
        <begin position="14"/>
        <end position="110"/>
    </location>
</feature>
<organism evidence="3 4">
    <name type="scientific">Natronosporangium hydrolyticum</name>
    <dbReference type="NCBI Taxonomy" id="2811111"/>
    <lineage>
        <taxon>Bacteria</taxon>
        <taxon>Bacillati</taxon>
        <taxon>Actinomycetota</taxon>
        <taxon>Actinomycetes</taxon>
        <taxon>Micromonosporales</taxon>
        <taxon>Micromonosporaceae</taxon>
        <taxon>Natronosporangium</taxon>
    </lineage>
</organism>
<evidence type="ECO:0000259" key="2">
    <source>
        <dbReference type="Pfam" id="PF08327"/>
    </source>
</evidence>
<dbReference type="KEGG" id="nhy:JQS43_03405"/>
<evidence type="ECO:0000313" key="4">
    <source>
        <dbReference type="Proteomes" id="UP000662857"/>
    </source>
</evidence>
<reference evidence="3" key="1">
    <citation type="submission" date="2021-02" db="EMBL/GenBank/DDBJ databases">
        <title>Natrosporangium hydrolyticum gen. nov., sp. nov, a haloalkaliphilic actinobacterium from a soda solonchak soil.</title>
        <authorList>
            <person name="Sorokin D.Y."/>
            <person name="Khijniak T.V."/>
            <person name="Zakharycheva A.P."/>
            <person name="Boueva O.V."/>
            <person name="Ariskina E.V."/>
            <person name="Hahnke R.L."/>
            <person name="Bunk B."/>
            <person name="Sproer C."/>
            <person name="Schumann P."/>
            <person name="Evtushenko L.I."/>
            <person name="Kublanov I.V."/>
        </authorList>
    </citation>
    <scope>NUCLEOTIDE SEQUENCE</scope>
    <source>
        <strain evidence="3">DSM 106523</strain>
    </source>
</reference>
<feature type="domain" description="Activator of Hsp90 ATPase homologue 1/2-like C-terminal" evidence="2">
    <location>
        <begin position="158"/>
        <end position="265"/>
    </location>
</feature>
<evidence type="ECO:0000256" key="1">
    <source>
        <dbReference type="ARBA" id="ARBA00006817"/>
    </source>
</evidence>